<accession>A0A5N1IH09</accession>
<comment type="caution">
    <text evidence="10">The sequence shown here is derived from an EMBL/GenBank/DDBJ whole genome shotgun (WGS) entry which is preliminary data.</text>
</comment>
<reference evidence="10 11" key="1">
    <citation type="submission" date="2019-09" db="EMBL/GenBank/DDBJ databases">
        <title>Genome sequence of Adhaeribacter sp. M2.</title>
        <authorList>
            <person name="Srinivasan S."/>
        </authorList>
    </citation>
    <scope>NUCLEOTIDE SEQUENCE [LARGE SCALE GENOMIC DNA]</scope>
    <source>
        <strain evidence="10 11">M2</strain>
    </source>
</reference>
<dbReference type="RefSeq" id="WP_150906217.1">
    <property type="nucleotide sequence ID" value="NZ_VTWT01000015.1"/>
</dbReference>
<dbReference type="InterPro" id="IPR006035">
    <property type="entry name" value="Ureohydrolase"/>
</dbReference>
<evidence type="ECO:0000256" key="3">
    <source>
        <dbReference type="ARBA" id="ARBA00012168"/>
    </source>
</evidence>
<dbReference type="Pfam" id="PF00491">
    <property type="entry name" value="Arginase"/>
    <property type="match status" value="1"/>
</dbReference>
<comment type="cofactor">
    <cofactor evidence="1">
        <name>Mn(2+)</name>
        <dbReference type="ChEBI" id="CHEBI:29035"/>
    </cofactor>
</comment>
<dbReference type="GO" id="GO:0006525">
    <property type="term" value="P:arginine metabolic process"/>
    <property type="evidence" value="ECO:0007669"/>
    <property type="project" value="UniProtKB-KW"/>
</dbReference>
<dbReference type="PRINTS" id="PR00116">
    <property type="entry name" value="ARGINASE"/>
</dbReference>
<gene>
    <name evidence="10" type="ORF">F0P94_19420</name>
</gene>
<evidence type="ECO:0000256" key="9">
    <source>
        <dbReference type="PROSITE-ProRule" id="PRU00742"/>
    </source>
</evidence>
<protein>
    <recommendedName>
        <fullName evidence="4">Arginase</fullName>
        <ecNumber evidence="3">3.5.3.1</ecNumber>
    </recommendedName>
</protein>
<evidence type="ECO:0000313" key="10">
    <source>
        <dbReference type="EMBL" id="KAA9324943.1"/>
    </source>
</evidence>
<evidence type="ECO:0000256" key="4">
    <source>
        <dbReference type="ARBA" id="ARBA00018123"/>
    </source>
</evidence>
<dbReference type="EMBL" id="VTWT01000015">
    <property type="protein sequence ID" value="KAA9324943.1"/>
    <property type="molecule type" value="Genomic_DNA"/>
</dbReference>
<name>A0A5N1IH09_9BACT</name>
<evidence type="ECO:0000256" key="7">
    <source>
        <dbReference type="ARBA" id="ARBA00022801"/>
    </source>
</evidence>
<dbReference type="PANTHER" id="PTHR43782:SF3">
    <property type="entry name" value="ARGINASE"/>
    <property type="match status" value="1"/>
</dbReference>
<dbReference type="PANTHER" id="PTHR43782">
    <property type="entry name" value="ARGINASE"/>
    <property type="match status" value="1"/>
</dbReference>
<dbReference type="GO" id="GO:0005829">
    <property type="term" value="C:cytosol"/>
    <property type="evidence" value="ECO:0007669"/>
    <property type="project" value="TreeGrafter"/>
</dbReference>
<comment type="similarity">
    <text evidence="9">Belongs to the arginase family.</text>
</comment>
<keyword evidence="6" id="KW-0479">Metal-binding</keyword>
<dbReference type="GO" id="GO:0004053">
    <property type="term" value="F:arginase activity"/>
    <property type="evidence" value="ECO:0007669"/>
    <property type="project" value="UniProtKB-EC"/>
</dbReference>
<dbReference type="Proteomes" id="UP000326570">
    <property type="component" value="Unassembled WGS sequence"/>
</dbReference>
<dbReference type="PROSITE" id="PS51409">
    <property type="entry name" value="ARGINASE_2"/>
    <property type="match status" value="1"/>
</dbReference>
<keyword evidence="5" id="KW-0056">Arginine metabolism</keyword>
<evidence type="ECO:0000256" key="8">
    <source>
        <dbReference type="ARBA" id="ARBA00023211"/>
    </source>
</evidence>
<evidence type="ECO:0000256" key="5">
    <source>
        <dbReference type="ARBA" id="ARBA00022503"/>
    </source>
</evidence>
<organism evidence="10 11">
    <name type="scientific">Adhaeribacter soli</name>
    <dbReference type="NCBI Taxonomy" id="2607655"/>
    <lineage>
        <taxon>Bacteria</taxon>
        <taxon>Pseudomonadati</taxon>
        <taxon>Bacteroidota</taxon>
        <taxon>Cytophagia</taxon>
        <taxon>Cytophagales</taxon>
        <taxon>Hymenobacteraceae</taxon>
        <taxon>Adhaeribacter</taxon>
    </lineage>
</organism>
<evidence type="ECO:0000256" key="1">
    <source>
        <dbReference type="ARBA" id="ARBA00001936"/>
    </source>
</evidence>
<dbReference type="InterPro" id="IPR014033">
    <property type="entry name" value="Arginase"/>
</dbReference>
<dbReference type="SUPFAM" id="SSF52768">
    <property type="entry name" value="Arginase/deacetylase"/>
    <property type="match status" value="1"/>
</dbReference>
<keyword evidence="8" id="KW-0464">Manganese</keyword>
<keyword evidence="7" id="KW-0378">Hydrolase</keyword>
<dbReference type="InterPro" id="IPR023696">
    <property type="entry name" value="Ureohydrolase_dom_sf"/>
</dbReference>
<dbReference type="CDD" id="cd09989">
    <property type="entry name" value="Arginase"/>
    <property type="match status" value="1"/>
</dbReference>
<evidence type="ECO:0000313" key="11">
    <source>
        <dbReference type="Proteomes" id="UP000326570"/>
    </source>
</evidence>
<evidence type="ECO:0000256" key="6">
    <source>
        <dbReference type="ARBA" id="ARBA00022723"/>
    </source>
</evidence>
<sequence>MKNVKLIEVKSELGAGTRGASLGIDALKIACLDAGSDYFSRFNSIEVPNDNYVLFEKNLFPHAKYIDSILLTLKTISSTVAQTFEFRMFPLVLAGDHSNAAGTIAGIKAAHPDKRLGVIWIDAHSDIHSPYTTPSGNMHGMSLAIALNEDNKECKIHDLDPETKFFWRSVKKVGVDGPKLAYDDLVYIMVRSFEEPEDYIMKKHNIKNYQFEEFNEKGPEMVAKEALHRLKDCDLIYVSFDVDSLDSKFSKGTGTPVEIGLTVEQAKELCSCLLKDERVCCFEMVEINPTLDTENTMAENAFEILEAATKSIVAREAKISTLA</sequence>
<dbReference type="EC" id="3.5.3.1" evidence="3"/>
<dbReference type="AlphaFoldDB" id="A0A5N1IH09"/>
<evidence type="ECO:0000256" key="2">
    <source>
        <dbReference type="ARBA" id="ARBA00005098"/>
    </source>
</evidence>
<proteinExistence type="inferred from homology"/>
<comment type="pathway">
    <text evidence="2">Nitrogen metabolism; urea cycle; L-ornithine and urea from L-arginine: step 1/1.</text>
</comment>
<dbReference type="Gene3D" id="3.40.800.10">
    <property type="entry name" value="Ureohydrolase domain"/>
    <property type="match status" value="1"/>
</dbReference>
<dbReference type="GO" id="GO:0030145">
    <property type="term" value="F:manganese ion binding"/>
    <property type="evidence" value="ECO:0007669"/>
    <property type="project" value="TreeGrafter"/>
</dbReference>
<keyword evidence="11" id="KW-1185">Reference proteome</keyword>